<keyword evidence="3 8" id="KW-0347">Helicase</keyword>
<dbReference type="PANTHER" id="PTHR18934:SF99">
    <property type="entry name" value="ATP-DEPENDENT RNA HELICASE DHX37-RELATED"/>
    <property type="match status" value="1"/>
</dbReference>
<dbReference type="Pfam" id="PF00270">
    <property type="entry name" value="DEAD"/>
    <property type="match status" value="1"/>
</dbReference>
<organism evidence="8 9">
    <name type="scientific">Nitzschia inconspicua</name>
    <dbReference type="NCBI Taxonomy" id="303405"/>
    <lineage>
        <taxon>Eukaryota</taxon>
        <taxon>Sar</taxon>
        <taxon>Stramenopiles</taxon>
        <taxon>Ochrophyta</taxon>
        <taxon>Bacillariophyta</taxon>
        <taxon>Bacillariophyceae</taxon>
        <taxon>Bacillariophycidae</taxon>
        <taxon>Bacillariales</taxon>
        <taxon>Bacillariaceae</taxon>
        <taxon>Nitzschia</taxon>
    </lineage>
</organism>
<proteinExistence type="predicted"/>
<evidence type="ECO:0000256" key="1">
    <source>
        <dbReference type="ARBA" id="ARBA00022741"/>
    </source>
</evidence>
<reference evidence="8" key="2">
    <citation type="submission" date="2021-04" db="EMBL/GenBank/DDBJ databases">
        <authorList>
            <person name="Podell S."/>
        </authorList>
    </citation>
    <scope>NUCLEOTIDE SEQUENCE</scope>
    <source>
        <strain evidence="8">Hildebrandi</strain>
    </source>
</reference>
<dbReference type="InterPro" id="IPR001650">
    <property type="entry name" value="Helicase_C-like"/>
</dbReference>
<dbReference type="CDD" id="cd17917">
    <property type="entry name" value="DEXHc_RHA-like"/>
    <property type="match status" value="1"/>
</dbReference>
<feature type="domain" description="Helicase C-terminal" evidence="7">
    <location>
        <begin position="806"/>
        <end position="978"/>
    </location>
</feature>
<evidence type="ECO:0000313" key="9">
    <source>
        <dbReference type="Proteomes" id="UP000693970"/>
    </source>
</evidence>
<dbReference type="SMART" id="SM00490">
    <property type="entry name" value="HELICc"/>
    <property type="match status" value="1"/>
</dbReference>
<feature type="region of interest" description="Disordered" evidence="5">
    <location>
        <begin position="553"/>
        <end position="572"/>
    </location>
</feature>
<dbReference type="CDD" id="cd18791">
    <property type="entry name" value="SF2_C_RHA"/>
    <property type="match status" value="1"/>
</dbReference>
<sequence>MGVKGIKALLRSIGWYPSWENERFGNADDVGPGNSNTNDYATSDDASNPKPNPSPLSALSCNCTTRLWKEWNASDAFLGNQNVPPLQRIPPQSLFLIDGNGLAFYLHSIAYSRYLRSFNTDTLSSCCPRIQTIASSSESSIVQALPCMMPLSFLRDVTQEFVNTLKQHNMQMEVYWDGPLRRHKARTDDERLRYRMQNESNLELFCRYGLMPASKHLRFTCQWKDVFPFSKLFLLSIRHALQELNIGMVECTEEADVELALKAHGDPNAYILGFDSDFFFFRNVQYIPLNEISIQPSGLYAFCATRTELARLLGLDDDESTRMVDLALLMGNDYVDPTLHLKLPDESQRQYKSPQEWVFHLQCNDEFEVMAKDDDASKAAVDFVRALYNLENLDCGDFVPQLDGSMAEDDICLTSDVSESNTSSVLLLPEDATIRDGVIRCLKSQLDQVRGDESVSLITLEVLEAYSKATDPVGSVGNESNELLTATRGKNIRPSWEEMKAGFFIESCIRQLYHSSPNSILTKMTPPSTAIHRLKFHSILAAFRQEKNIAEEPAASRVSQHEATPAVPEPMSLPIDEHESTIIENIQNNRVTIIHGETGCGKSSRVPVMLLKAPAPDGSLRKVKFFISQPRRIAAKALVERVRQCEPELRDKFALRMGHGWKEYESSSTQVYFVTTGYLVRLLANHPERFDDCTHLVIDEVHERSVDTDILCLLCRRLLASNAHIRLVLMSATLATKMYREYFEVSTEPIHVGVRRFPITEFFLEDLKKIRLPSQEMTAVAAIEKEIESKKCRVAPTSAELSKRLQLSARLATIVGQPGASVLIFVPGMAEIITISEYIESYHMVGIKYTCFPIHGDIPFEEQMGAFDEPAEDEVKVIIATNAAESSVTLPNVDHVICLGLCRQIIYNQASHRQMLTPAWISQASAKQRAGRTGRIRPGSVYRLYTQQAYNKYMEEFEPGEMVRIPLDSVILMLKQILHEEVKPVFQDCLEPPPLETIDRSFKSLHRWNFITEPDDKADITTLGAFVSSLGIDLSLGSFIGLGIQLGVAAEAIEMAAMMSLPKSPFQMASPTWMTPAVFNETASQTYIAKCDMDNGVYSEPMALMNALWDYSSSSQKNTWCYKNRIAVKRWQQVVSSRNSLRKRVASFLGINEDRLQLQLPPKHMPKEKILILRLLKVWVFSNSIIECPKPSLKFEADGSLVFSLKSKTTTKLTSDMLCQVLDPKRHPFSVNEFHESDQNGVFEEESDFTLGKFMPDFEHRLLSYASEKNFEIVLCHCDDECYLYIDETSGATSKLNKIFDPFAPHISSDHRHAFKYVDKKRRGFQERAAGLWSIQNFPESQGEFSSQKRFQRIHLFRKDCSSFDDIISCTIHELFFSDVKSFMKWEFTRQERSKKSKKSTKSQAFYLSVRGGRAALTKQDMQDLMGRKTTTISTNRQNSSQLLFLQRTKAISSEPRSVTGHVEPLLLDAPESARILALLASSQRRGKSMLKFPVNSGDDLEATVDFVLEEEVNVLKRWRRLGSDKLVYVDESVPATAIQTASPLYAVAANALELQRGGLRVEGLTLLPPTPLFLLLSFLSFGLEVGSSASWIDDFDNDGKESSASKRVNKAYAWLTQCVGQTNGKAASDFLVIGMRLDQDFKEVPIVWKKDEIKNRVNMAVLFHEDAMGMGESLVCFPEKIAQLCDLFDCVDGNSLSPWDTLMDEALTHENLETWRREAKSILSETRQHSTKTCETLGRSPCQGKQPETSGQRAILHQKNENTSDRIAVAPKKVPKLEQHPIRHFKKEVLAKSKDWFSTKLCAGESLPSFPSTNILALLFQLYRELILDDSIVQNGRRPVISLDSSHWDIIRLRKNESGESWYFARFVHSEIPFLPVVGRGKNKLPTWIKKQRGRPSEIEDAQKCVPPHVKSPSIYKIPGGGGLMFETLEEALQMEAAFWLEQQYCHGTKNSLRHWYMHPMDQMVQILRKHKP</sequence>
<dbReference type="GO" id="GO:0005524">
    <property type="term" value="F:ATP binding"/>
    <property type="evidence" value="ECO:0007669"/>
    <property type="project" value="UniProtKB-KW"/>
</dbReference>
<evidence type="ECO:0000256" key="2">
    <source>
        <dbReference type="ARBA" id="ARBA00022801"/>
    </source>
</evidence>
<keyword evidence="1" id="KW-0547">Nucleotide-binding</keyword>
<accession>A0A9K3M7G7</accession>
<dbReference type="PROSITE" id="PS51192">
    <property type="entry name" value="HELICASE_ATP_BIND_1"/>
    <property type="match status" value="1"/>
</dbReference>
<reference evidence="8" key="1">
    <citation type="journal article" date="2021" name="Sci. Rep.">
        <title>Diploid genomic architecture of Nitzschia inconspicua, an elite biomass production diatom.</title>
        <authorList>
            <person name="Oliver A."/>
            <person name="Podell S."/>
            <person name="Pinowska A."/>
            <person name="Traller J.C."/>
            <person name="Smith S.R."/>
            <person name="McClure R."/>
            <person name="Beliaev A."/>
            <person name="Bohutskyi P."/>
            <person name="Hill E.A."/>
            <person name="Rabines A."/>
            <person name="Zheng H."/>
            <person name="Allen L.Z."/>
            <person name="Kuo A."/>
            <person name="Grigoriev I.V."/>
            <person name="Allen A.E."/>
            <person name="Hazlebeck D."/>
            <person name="Allen E.E."/>
        </authorList>
    </citation>
    <scope>NUCLEOTIDE SEQUENCE</scope>
    <source>
        <strain evidence="8">Hildebrandi</strain>
    </source>
</reference>
<dbReference type="Pfam" id="PF00271">
    <property type="entry name" value="Helicase_C"/>
    <property type="match status" value="1"/>
</dbReference>
<feature type="compositionally biased region" description="Polar residues" evidence="5">
    <location>
        <begin position="33"/>
        <end position="46"/>
    </location>
</feature>
<feature type="domain" description="Helicase ATP-binding" evidence="6">
    <location>
        <begin position="583"/>
        <end position="752"/>
    </location>
</feature>
<dbReference type="GO" id="GO:0004386">
    <property type="term" value="F:helicase activity"/>
    <property type="evidence" value="ECO:0007669"/>
    <property type="project" value="UniProtKB-KW"/>
</dbReference>
<keyword evidence="4" id="KW-0067">ATP-binding</keyword>
<gene>
    <name evidence="8" type="ORF">IV203_013765</name>
</gene>
<evidence type="ECO:0000259" key="7">
    <source>
        <dbReference type="PROSITE" id="PS51194"/>
    </source>
</evidence>
<evidence type="ECO:0000313" key="8">
    <source>
        <dbReference type="EMBL" id="KAG7374670.1"/>
    </source>
</evidence>
<dbReference type="InterPro" id="IPR011545">
    <property type="entry name" value="DEAD/DEAH_box_helicase_dom"/>
</dbReference>
<evidence type="ECO:0000256" key="3">
    <source>
        <dbReference type="ARBA" id="ARBA00022806"/>
    </source>
</evidence>
<keyword evidence="2" id="KW-0378">Hydrolase</keyword>
<dbReference type="PANTHER" id="PTHR18934">
    <property type="entry name" value="ATP-DEPENDENT RNA HELICASE"/>
    <property type="match status" value="1"/>
</dbReference>
<evidence type="ECO:0000259" key="6">
    <source>
        <dbReference type="PROSITE" id="PS51192"/>
    </source>
</evidence>
<evidence type="ECO:0000256" key="5">
    <source>
        <dbReference type="SAM" id="MobiDB-lite"/>
    </source>
</evidence>
<dbReference type="GO" id="GO:0016787">
    <property type="term" value="F:hydrolase activity"/>
    <property type="evidence" value="ECO:0007669"/>
    <property type="project" value="UniProtKB-KW"/>
</dbReference>
<dbReference type="InterPro" id="IPR014001">
    <property type="entry name" value="Helicase_ATP-bd"/>
</dbReference>
<name>A0A9K3M7G7_9STRA</name>
<evidence type="ECO:0000256" key="4">
    <source>
        <dbReference type="ARBA" id="ARBA00022840"/>
    </source>
</evidence>
<dbReference type="OrthoDB" id="66977at2759"/>
<dbReference type="GO" id="GO:0003723">
    <property type="term" value="F:RNA binding"/>
    <property type="evidence" value="ECO:0007669"/>
    <property type="project" value="TreeGrafter"/>
</dbReference>
<dbReference type="PROSITE" id="PS51194">
    <property type="entry name" value="HELICASE_CTER"/>
    <property type="match status" value="1"/>
</dbReference>
<protein>
    <submittedName>
        <fullName evidence="8">ATP-dependent RNA helicase HrpA</fullName>
    </submittedName>
</protein>
<dbReference type="SMART" id="SM00487">
    <property type="entry name" value="DEXDc"/>
    <property type="match status" value="1"/>
</dbReference>
<dbReference type="Proteomes" id="UP000693970">
    <property type="component" value="Unassembled WGS sequence"/>
</dbReference>
<dbReference type="EMBL" id="JAGRRH010000001">
    <property type="protein sequence ID" value="KAG7374670.1"/>
    <property type="molecule type" value="Genomic_DNA"/>
</dbReference>
<feature type="region of interest" description="Disordered" evidence="5">
    <location>
        <begin position="26"/>
        <end position="54"/>
    </location>
</feature>
<keyword evidence="9" id="KW-1185">Reference proteome</keyword>
<comment type="caution">
    <text evidence="8">The sequence shown here is derived from an EMBL/GenBank/DDBJ whole genome shotgun (WGS) entry which is preliminary data.</text>
</comment>